<dbReference type="Gene3D" id="2.60.120.310">
    <property type="entry name" value="Copper type II, ascorbate-dependent monooxygenase, N-terminal domain"/>
    <property type="match status" value="1"/>
</dbReference>
<evidence type="ECO:0000256" key="4">
    <source>
        <dbReference type="ARBA" id="ARBA00023157"/>
    </source>
</evidence>
<dbReference type="InterPro" id="IPR014784">
    <property type="entry name" value="Cu2_ascorb_mOase-like_C"/>
</dbReference>
<dbReference type="Pfam" id="PF03712">
    <property type="entry name" value="Cu2_monoox_C"/>
    <property type="match status" value="1"/>
</dbReference>
<evidence type="ECO:0000259" key="10">
    <source>
        <dbReference type="Pfam" id="PF01082"/>
    </source>
</evidence>
<evidence type="ECO:0000313" key="13">
    <source>
        <dbReference type="Proteomes" id="UP000230750"/>
    </source>
</evidence>
<dbReference type="PANTHER" id="PTHR10680:SF14">
    <property type="entry name" value="PEPTIDYL-GLYCINE ALPHA-AMIDATING MONOOXYGENASE"/>
    <property type="match status" value="1"/>
</dbReference>
<dbReference type="Gene3D" id="2.60.120.230">
    <property type="match status" value="1"/>
</dbReference>
<feature type="binding site" evidence="7">
    <location>
        <position position="55"/>
    </location>
    <ligand>
        <name>Cu(2+)</name>
        <dbReference type="ChEBI" id="CHEBI:29036"/>
        <label>1</label>
        <note>catalytic</note>
    </ligand>
</feature>
<feature type="binding site" evidence="7">
    <location>
        <position position="197"/>
    </location>
    <ligand>
        <name>Cu(2+)</name>
        <dbReference type="ChEBI" id="CHEBI:29036"/>
        <label>1</label>
        <note>catalytic</note>
    </ligand>
</feature>
<feature type="disulfide bond" evidence="8">
    <location>
        <begin position="61"/>
        <end position="87"/>
    </location>
</feature>
<evidence type="ECO:0000256" key="8">
    <source>
        <dbReference type="PIRSR" id="PIRSR600720-3"/>
    </source>
</evidence>
<name>A0A2G8LMC8_STIJA</name>
<dbReference type="GO" id="GO:0016020">
    <property type="term" value="C:membrane"/>
    <property type="evidence" value="ECO:0007669"/>
    <property type="project" value="InterPro"/>
</dbReference>
<feature type="region of interest" description="Disordered" evidence="9">
    <location>
        <begin position="308"/>
        <end position="337"/>
    </location>
</feature>
<sequence length="337" mass="38053">MVTLKTFLFYREREGVSKGSRNDYDRTLKQGPKEGFRASDDFGFEAQSLKKAAHHILLFGCEEPGSDEETWDCGEMNTDGKGQSTPCAGWPRILYAWAMNAPPLDLPKDVGFEIGGATRIRHLVLQIHYASVTPFEDGSTDNSGLTLKVTDAPQRYKAGTYFMGADGKIPAKSKVHLETACSYDEEPRLFPFAFRVHAHSLGEVISGYRIQEGEEWTEIGKQDPQLPQMFYPIEEKGLVIQAGDVLAARCTMNNYKDKTVMIGPTMSDEMCNFYMMYFTDSPHLPENDICFNGAGFKWKDYFENIPDKEASELPAKQEETDEKPTEMKMDSMEKDES</sequence>
<keyword evidence="12" id="KW-0560">Oxidoreductase</keyword>
<keyword evidence="3" id="KW-0732">Signal</keyword>
<keyword evidence="13" id="KW-1185">Reference proteome</keyword>
<evidence type="ECO:0000256" key="6">
    <source>
        <dbReference type="ARBA" id="ARBA00048431"/>
    </source>
</evidence>
<comment type="caution">
    <text evidence="12">The sequence shown here is derived from an EMBL/GenBank/DDBJ whole genome shotgun (WGS) entry which is preliminary data.</text>
</comment>
<dbReference type="SUPFAM" id="SSF49742">
    <property type="entry name" value="PHM/PNGase F"/>
    <property type="match status" value="2"/>
</dbReference>
<keyword evidence="12" id="KW-0503">Monooxygenase</keyword>
<evidence type="ECO:0000256" key="1">
    <source>
        <dbReference type="ARBA" id="ARBA00012689"/>
    </source>
</evidence>
<evidence type="ECO:0000256" key="2">
    <source>
        <dbReference type="ARBA" id="ARBA00022723"/>
    </source>
</evidence>
<keyword evidence="7" id="KW-0186">Copper</keyword>
<dbReference type="PANTHER" id="PTHR10680">
    <property type="entry name" value="PEPTIDYL-GLYCINE ALPHA-AMIDATING MONOOXYGENASE"/>
    <property type="match status" value="1"/>
</dbReference>
<dbReference type="GO" id="GO:0005576">
    <property type="term" value="C:extracellular region"/>
    <property type="evidence" value="ECO:0007669"/>
    <property type="project" value="TreeGrafter"/>
</dbReference>
<feature type="domain" description="Copper type II ascorbate-dependent monooxygenase C-terminal" evidence="11">
    <location>
        <begin position="156"/>
        <end position="291"/>
    </location>
</feature>
<dbReference type="GO" id="GO:0005507">
    <property type="term" value="F:copper ion binding"/>
    <property type="evidence" value="ECO:0007669"/>
    <property type="project" value="InterPro"/>
</dbReference>
<reference evidence="12 13" key="1">
    <citation type="journal article" date="2017" name="PLoS Biol.">
        <title>The sea cucumber genome provides insights into morphological evolution and visceral regeneration.</title>
        <authorList>
            <person name="Zhang X."/>
            <person name="Sun L."/>
            <person name="Yuan J."/>
            <person name="Sun Y."/>
            <person name="Gao Y."/>
            <person name="Zhang L."/>
            <person name="Li S."/>
            <person name="Dai H."/>
            <person name="Hamel J.F."/>
            <person name="Liu C."/>
            <person name="Yu Y."/>
            <person name="Liu S."/>
            <person name="Lin W."/>
            <person name="Guo K."/>
            <person name="Jin S."/>
            <person name="Xu P."/>
            <person name="Storey K.B."/>
            <person name="Huan P."/>
            <person name="Zhang T."/>
            <person name="Zhou Y."/>
            <person name="Zhang J."/>
            <person name="Lin C."/>
            <person name="Li X."/>
            <person name="Xing L."/>
            <person name="Huo D."/>
            <person name="Sun M."/>
            <person name="Wang L."/>
            <person name="Mercier A."/>
            <person name="Li F."/>
            <person name="Yang H."/>
            <person name="Xiang J."/>
        </authorList>
    </citation>
    <scope>NUCLEOTIDE SEQUENCE [LARGE SCALE GENOMIC DNA]</scope>
    <source>
        <strain evidence="12">Shaxun</strain>
        <tissue evidence="12">Muscle</tissue>
    </source>
</reference>
<dbReference type="InterPro" id="IPR008977">
    <property type="entry name" value="PHM/PNGase_F_dom_sf"/>
</dbReference>
<comment type="cofactor">
    <cofactor evidence="7">
        <name>Cu(2+)</name>
        <dbReference type="ChEBI" id="CHEBI:29036"/>
    </cofactor>
    <text evidence="7">Binds 2 Cu(2+) ions per subunit.</text>
</comment>
<comment type="catalytic activity">
    <reaction evidence="6">
        <text>a [peptide]-C-terminal glycine + 2 L-ascorbate + O2 = a [peptide]-C-terminal (2S)-2-hydroxyglycine + 2 monodehydro-L-ascorbate radical + H2O</text>
        <dbReference type="Rhea" id="RHEA:21452"/>
        <dbReference type="Rhea" id="RHEA-COMP:13486"/>
        <dbReference type="Rhea" id="RHEA-COMP:15321"/>
        <dbReference type="ChEBI" id="CHEBI:15377"/>
        <dbReference type="ChEBI" id="CHEBI:15379"/>
        <dbReference type="ChEBI" id="CHEBI:38290"/>
        <dbReference type="ChEBI" id="CHEBI:59513"/>
        <dbReference type="ChEBI" id="CHEBI:137000"/>
        <dbReference type="ChEBI" id="CHEBI:142768"/>
        <dbReference type="EC" id="1.14.17.3"/>
    </reaction>
</comment>
<dbReference type="PRINTS" id="PR00790">
    <property type="entry name" value="PAMONOXGNASE"/>
</dbReference>
<keyword evidence="2 7" id="KW-0479">Metal-binding</keyword>
<dbReference type="EMBL" id="MRZV01000033">
    <property type="protein sequence ID" value="PIK61384.1"/>
    <property type="molecule type" value="Genomic_DNA"/>
</dbReference>
<proteinExistence type="predicted"/>
<evidence type="ECO:0000256" key="7">
    <source>
        <dbReference type="PIRSR" id="PIRSR600720-2"/>
    </source>
</evidence>
<evidence type="ECO:0000256" key="9">
    <source>
        <dbReference type="SAM" id="MobiDB-lite"/>
    </source>
</evidence>
<protein>
    <recommendedName>
        <fullName evidence="1">peptidylglycine monooxygenase</fullName>
        <ecNumber evidence="1">1.14.17.3</ecNumber>
    </recommendedName>
</protein>
<gene>
    <name evidence="12" type="ORF">BSL78_01683</name>
</gene>
<evidence type="ECO:0000313" key="12">
    <source>
        <dbReference type="EMBL" id="PIK61384.1"/>
    </source>
</evidence>
<feature type="domain" description="Copper type II ascorbate-dependent monooxygenase N-terminal" evidence="10">
    <location>
        <begin position="49"/>
        <end position="132"/>
    </location>
</feature>
<evidence type="ECO:0000256" key="5">
    <source>
        <dbReference type="ARBA" id="ARBA00023180"/>
    </source>
</evidence>
<dbReference type="GO" id="GO:0004504">
    <property type="term" value="F:peptidylglycine monooxygenase activity"/>
    <property type="evidence" value="ECO:0007669"/>
    <property type="project" value="UniProtKB-EC"/>
</dbReference>
<dbReference type="InterPro" id="IPR024548">
    <property type="entry name" value="Cu2_monoox_C"/>
</dbReference>
<dbReference type="GO" id="GO:0006518">
    <property type="term" value="P:peptide metabolic process"/>
    <property type="evidence" value="ECO:0007669"/>
    <property type="project" value="InterPro"/>
</dbReference>
<dbReference type="STRING" id="307972.A0A2G8LMC8"/>
<feature type="binding site" evidence="7">
    <location>
        <position position="199"/>
    </location>
    <ligand>
        <name>Cu(2+)</name>
        <dbReference type="ChEBI" id="CHEBI:29036"/>
        <label>1</label>
        <note>catalytic</note>
    </ligand>
</feature>
<dbReference type="Pfam" id="PF01082">
    <property type="entry name" value="Cu2_monooxygen"/>
    <property type="match status" value="1"/>
</dbReference>
<dbReference type="Proteomes" id="UP000230750">
    <property type="component" value="Unassembled WGS sequence"/>
</dbReference>
<keyword evidence="4 8" id="KW-1015">Disulfide bond</keyword>
<dbReference type="InterPro" id="IPR036939">
    <property type="entry name" value="Cu2_ascorb_mOase_N_sf"/>
</dbReference>
<dbReference type="OrthoDB" id="10044505at2759"/>
<feature type="binding site" evidence="7">
    <location>
        <position position="128"/>
    </location>
    <ligand>
        <name>Cu(2+)</name>
        <dbReference type="ChEBI" id="CHEBI:29036"/>
        <label>1</label>
        <note>catalytic</note>
    </ligand>
</feature>
<feature type="binding site" evidence="7">
    <location>
        <position position="54"/>
    </location>
    <ligand>
        <name>Cu(2+)</name>
        <dbReference type="ChEBI" id="CHEBI:29036"/>
        <label>1</label>
        <note>catalytic</note>
    </ligand>
</feature>
<feature type="disulfide bond" evidence="8">
    <location>
        <begin position="181"/>
        <end position="290"/>
    </location>
</feature>
<feature type="disulfide bond" evidence="8">
    <location>
        <begin position="250"/>
        <end position="271"/>
    </location>
</feature>
<dbReference type="InterPro" id="IPR000323">
    <property type="entry name" value="Cu2_ascorb_mOase_N"/>
</dbReference>
<evidence type="ECO:0000256" key="3">
    <source>
        <dbReference type="ARBA" id="ARBA00022729"/>
    </source>
</evidence>
<accession>A0A2G8LMC8</accession>
<feature type="binding site" evidence="7">
    <location>
        <position position="270"/>
    </location>
    <ligand>
        <name>Cu(2+)</name>
        <dbReference type="ChEBI" id="CHEBI:29036"/>
        <label>1</label>
        <note>catalytic</note>
    </ligand>
</feature>
<keyword evidence="5" id="KW-0325">Glycoprotein</keyword>
<evidence type="ECO:0000259" key="11">
    <source>
        <dbReference type="Pfam" id="PF03712"/>
    </source>
</evidence>
<dbReference type="InterPro" id="IPR000720">
    <property type="entry name" value="PHM/PAL"/>
</dbReference>
<organism evidence="12 13">
    <name type="scientific">Stichopus japonicus</name>
    <name type="common">Sea cucumber</name>
    <dbReference type="NCBI Taxonomy" id="307972"/>
    <lineage>
        <taxon>Eukaryota</taxon>
        <taxon>Metazoa</taxon>
        <taxon>Echinodermata</taxon>
        <taxon>Eleutherozoa</taxon>
        <taxon>Echinozoa</taxon>
        <taxon>Holothuroidea</taxon>
        <taxon>Aspidochirotacea</taxon>
        <taxon>Aspidochirotida</taxon>
        <taxon>Stichopodidae</taxon>
        <taxon>Apostichopus</taxon>
    </lineage>
</organism>
<dbReference type="AlphaFoldDB" id="A0A2G8LMC8"/>
<dbReference type="EC" id="1.14.17.3" evidence="1"/>